<dbReference type="InterPro" id="IPR029033">
    <property type="entry name" value="His_PPase_superfam"/>
</dbReference>
<dbReference type="EC" id="5.4.2.11" evidence="2"/>
<protein>
    <recommendedName>
        <fullName evidence="2">phosphoglycerate mutase (2,3-diphosphoglycerate-dependent)</fullName>
        <ecNumber evidence="2">5.4.2.11</ecNumber>
    </recommendedName>
</protein>
<sequence length="173" mass="19915">EEYKDVHLDICYCSPLIRARKTAEILLEGRNVPIVTDDRLKEMCFGEYEGIENSFSIPDCPINLLFFHPEQYTSSIGGAETFEELFGRTGEFLDEVIYPQIKEGKDILIVGHGAMNASIVCRIKNLPLSEFWSAGLEQMQDDEALVRRYISKYDSLWEYIGKCCEREITLTLR</sequence>
<dbReference type="AlphaFoldDB" id="K1SSK7"/>
<dbReference type="InterPro" id="IPR005952">
    <property type="entry name" value="Phosphogly_mut1"/>
</dbReference>
<dbReference type="SUPFAM" id="SSF53254">
    <property type="entry name" value="Phosphoglycerate mutase-like"/>
    <property type="match status" value="1"/>
</dbReference>
<evidence type="ECO:0000256" key="2">
    <source>
        <dbReference type="ARBA" id="ARBA00012028"/>
    </source>
</evidence>
<proteinExistence type="inferred from homology"/>
<dbReference type="GO" id="GO:0006096">
    <property type="term" value="P:glycolytic process"/>
    <property type="evidence" value="ECO:0007669"/>
    <property type="project" value="UniProtKB-KW"/>
</dbReference>
<organism evidence="5">
    <name type="scientific">human gut metagenome</name>
    <dbReference type="NCBI Taxonomy" id="408170"/>
    <lineage>
        <taxon>unclassified sequences</taxon>
        <taxon>metagenomes</taxon>
        <taxon>organismal metagenomes</taxon>
    </lineage>
</organism>
<dbReference type="EMBL" id="AJWZ01007451">
    <property type="protein sequence ID" value="EKC56865.1"/>
    <property type="molecule type" value="Genomic_DNA"/>
</dbReference>
<dbReference type="GO" id="GO:0016787">
    <property type="term" value="F:hydrolase activity"/>
    <property type="evidence" value="ECO:0007669"/>
    <property type="project" value="UniProtKB-KW"/>
</dbReference>
<evidence type="ECO:0000256" key="4">
    <source>
        <dbReference type="ARBA" id="ARBA00023235"/>
    </source>
</evidence>
<dbReference type="CDD" id="cd07067">
    <property type="entry name" value="HP_PGM_like"/>
    <property type="match status" value="1"/>
</dbReference>
<feature type="non-terminal residue" evidence="5">
    <location>
        <position position="1"/>
    </location>
</feature>
<evidence type="ECO:0000256" key="3">
    <source>
        <dbReference type="ARBA" id="ARBA00023152"/>
    </source>
</evidence>
<evidence type="ECO:0000313" key="5">
    <source>
        <dbReference type="EMBL" id="EKC56865.1"/>
    </source>
</evidence>
<dbReference type="PANTHER" id="PTHR11931">
    <property type="entry name" value="PHOSPHOGLYCERATE MUTASE"/>
    <property type="match status" value="1"/>
</dbReference>
<keyword evidence="4" id="KW-0413">Isomerase</keyword>
<name>K1SSK7_9ZZZZ</name>
<accession>K1SSK7</accession>
<comment type="similarity">
    <text evidence="1">Belongs to the phosphoglycerate mutase family. BPG-dependent PGAM subfamily.</text>
</comment>
<reference evidence="5" key="1">
    <citation type="journal article" date="2013" name="Environ. Microbiol.">
        <title>Microbiota from the distal guts of lean and obese adolescents exhibit partial functional redundancy besides clear differences in community structure.</title>
        <authorList>
            <person name="Ferrer M."/>
            <person name="Ruiz A."/>
            <person name="Lanza F."/>
            <person name="Haange S.B."/>
            <person name="Oberbach A."/>
            <person name="Till H."/>
            <person name="Bargiela R."/>
            <person name="Campoy C."/>
            <person name="Segura M.T."/>
            <person name="Richter M."/>
            <person name="von Bergen M."/>
            <person name="Seifert J."/>
            <person name="Suarez A."/>
        </authorList>
    </citation>
    <scope>NUCLEOTIDE SEQUENCE</scope>
</reference>
<evidence type="ECO:0000256" key="1">
    <source>
        <dbReference type="ARBA" id="ARBA00006717"/>
    </source>
</evidence>
<keyword evidence="5" id="KW-0378">Hydrolase</keyword>
<gene>
    <name evidence="5" type="ORF">OBE_10843</name>
</gene>
<keyword evidence="3" id="KW-0324">Glycolysis</keyword>
<dbReference type="InterPro" id="IPR013078">
    <property type="entry name" value="His_Pase_superF_clade-1"/>
</dbReference>
<comment type="caution">
    <text evidence="5">The sequence shown here is derived from an EMBL/GenBank/DDBJ whole genome shotgun (WGS) entry which is preliminary data.</text>
</comment>
<dbReference type="Pfam" id="PF00300">
    <property type="entry name" value="His_Phos_1"/>
    <property type="match status" value="1"/>
</dbReference>
<dbReference type="GO" id="GO:0004619">
    <property type="term" value="F:phosphoglycerate mutase activity"/>
    <property type="evidence" value="ECO:0007669"/>
    <property type="project" value="UniProtKB-EC"/>
</dbReference>
<dbReference type="Gene3D" id="3.40.50.1240">
    <property type="entry name" value="Phosphoglycerate mutase-like"/>
    <property type="match status" value="1"/>
</dbReference>